<dbReference type="InterPro" id="IPR018712">
    <property type="entry name" value="Tle1-like_cat"/>
</dbReference>
<feature type="domain" description="T6SS Phospholipase effector Tle1-like catalytic" evidence="2">
    <location>
        <begin position="338"/>
        <end position="430"/>
    </location>
</feature>
<evidence type="ECO:0000313" key="3">
    <source>
        <dbReference type="EMBL" id="SFE00394.1"/>
    </source>
</evidence>
<name>A0AAQ1KRP5_9PSED</name>
<accession>A0AAQ1KRP5</accession>
<dbReference type="InterPro" id="IPR008727">
    <property type="entry name" value="PAAR_motif"/>
</dbReference>
<dbReference type="AlphaFoldDB" id="A0AAQ1KRP5"/>
<dbReference type="Proteomes" id="UP000183385">
    <property type="component" value="Unassembled WGS sequence"/>
</dbReference>
<dbReference type="CDD" id="cd14743">
    <property type="entry name" value="PAAR_CT_1"/>
    <property type="match status" value="1"/>
</dbReference>
<gene>
    <name evidence="3" type="ORF">SAMN05216577_1542</name>
</gene>
<evidence type="ECO:0000256" key="1">
    <source>
        <dbReference type="SAM" id="MobiDB-lite"/>
    </source>
</evidence>
<dbReference type="EMBL" id="FOLS01000054">
    <property type="protein sequence ID" value="SFE00394.1"/>
    <property type="molecule type" value="Genomic_DNA"/>
</dbReference>
<dbReference type="Gene3D" id="2.60.200.60">
    <property type="match status" value="1"/>
</dbReference>
<feature type="compositionally biased region" description="Basic and acidic residues" evidence="1">
    <location>
        <begin position="608"/>
        <end position="623"/>
    </location>
</feature>
<dbReference type="Pfam" id="PF09994">
    <property type="entry name" value="T6SS_Tle1-like_cat"/>
    <property type="match status" value="1"/>
</dbReference>
<proteinExistence type="predicted"/>
<reference evidence="3 4" key="1">
    <citation type="submission" date="2016-10" db="EMBL/GenBank/DDBJ databases">
        <authorList>
            <person name="Varghese N."/>
            <person name="Submissions S."/>
        </authorList>
    </citation>
    <scope>NUCLEOTIDE SEQUENCE [LARGE SCALE GENOMIC DNA]</scope>
    <source>
        <strain evidence="3 4">LMG 18378</strain>
    </source>
</reference>
<sequence>MTGKPAARLTDAVACPRCGMSAIASGSADVQFDGLSAARQGDVCTCGAAISGQVIPNVLINGRPAVVQGSIDSHGGVVIGGSGSVIIGQQHTPAPFTPPAPLPGASAMAAPSAMARLATPSANPPDELPQVLEEEEEEEELETDTRQRLRLRVFIGFDGTGNNAANSEVGKQCRAAAQQLDDEAARGVYERCKRYQLDPDSSYANDVSNVWRMHELYRDNVGRVLKPSESLSLVRIYVTGIGTTIGGPDTLLPGQALGRGSTGVLAKVEEAFVSLKKTVLQIMDMNHEHAIETLELDIFGFSRGAAAARHFVNQVLKAEQGPLDELVQNNRQAFAPGFALSTDVRITFIGLFDTVLSVGGLGAWGVPGDALNGEVDLYLPWGCAEHVVHLTARDEHRYNFPLSRVSAPFQELSLPGAHSDLGGGYPPEMEESLYLGRPLCDWVSRDTPAQRTLAYRNAEQATAYLQRADLLDPQDDSASLTTDVWEHYAPYSGDRRDSMKYVLAAPLLRRRVRGHLSLVYLRVMHVLARDAGVPFKDIPTTEELVLPPELEPISATLVDWARRGSGKLSPEQERLLRQRYIHQSSNWNAEIGQGTSRVDVVFPNRPADGGRGRYADQPPRKDV</sequence>
<dbReference type="Pfam" id="PF05488">
    <property type="entry name" value="PAAR_motif"/>
    <property type="match status" value="1"/>
</dbReference>
<feature type="compositionally biased region" description="Acidic residues" evidence="1">
    <location>
        <begin position="132"/>
        <end position="142"/>
    </location>
</feature>
<dbReference type="PANTHER" id="PTHR33840:SF1">
    <property type="entry name" value="TLE1 PHOSPHOLIPASE DOMAIN-CONTAINING PROTEIN"/>
    <property type="match status" value="1"/>
</dbReference>
<feature type="region of interest" description="Disordered" evidence="1">
    <location>
        <begin position="119"/>
        <end position="145"/>
    </location>
</feature>
<comment type="caution">
    <text evidence="3">The sequence shown here is derived from an EMBL/GenBank/DDBJ whole genome shotgun (WGS) entry which is preliminary data.</text>
</comment>
<keyword evidence="4" id="KW-1185">Reference proteome</keyword>
<feature type="region of interest" description="Disordered" evidence="1">
    <location>
        <begin position="598"/>
        <end position="623"/>
    </location>
</feature>
<protein>
    <submittedName>
        <fullName evidence="3">Zn-binding Pro-Ala-Ala-Arg (PAAR) domain-containing protein, incolved in TypeVI secretion</fullName>
    </submittedName>
</protein>
<organism evidence="3 4">
    <name type="scientific">Pseudomonas citronellolis</name>
    <dbReference type="NCBI Taxonomy" id="53408"/>
    <lineage>
        <taxon>Bacteria</taxon>
        <taxon>Pseudomonadati</taxon>
        <taxon>Pseudomonadota</taxon>
        <taxon>Gammaproteobacteria</taxon>
        <taxon>Pseudomonadales</taxon>
        <taxon>Pseudomonadaceae</taxon>
        <taxon>Pseudomonas</taxon>
    </lineage>
</organism>
<dbReference type="PANTHER" id="PTHR33840">
    <property type="match status" value="1"/>
</dbReference>
<evidence type="ECO:0000313" key="4">
    <source>
        <dbReference type="Proteomes" id="UP000183385"/>
    </source>
</evidence>
<evidence type="ECO:0000259" key="2">
    <source>
        <dbReference type="Pfam" id="PF09994"/>
    </source>
</evidence>